<evidence type="ECO:0000313" key="1">
    <source>
        <dbReference type="EMBL" id="CDM93127.1"/>
    </source>
</evidence>
<evidence type="ECO:0000313" key="2">
    <source>
        <dbReference type="Proteomes" id="UP000032946"/>
    </source>
</evidence>
<keyword evidence="2" id="KW-1185">Reference proteome</keyword>
<proteinExistence type="predicted"/>
<dbReference type="Proteomes" id="UP000032946">
    <property type="component" value="Chromosome"/>
</dbReference>
<dbReference type="EMBL" id="FO818640">
    <property type="protein sequence ID" value="CDM93127.1"/>
    <property type="molecule type" value="Genomic_DNA"/>
</dbReference>
<organism evidence="1 2">
    <name type="scientific">Limnospira indica PCC 8005</name>
    <dbReference type="NCBI Taxonomy" id="376219"/>
    <lineage>
        <taxon>Bacteria</taxon>
        <taxon>Bacillati</taxon>
        <taxon>Cyanobacteriota</taxon>
        <taxon>Cyanophyceae</taxon>
        <taxon>Oscillatoriophycideae</taxon>
        <taxon>Oscillatoriales</taxon>
        <taxon>Sirenicapillariaceae</taxon>
        <taxon>Limnospira</taxon>
    </lineage>
</organism>
<protein>
    <submittedName>
        <fullName evidence="1">Uncharacterized protein</fullName>
    </submittedName>
</protein>
<name>A0A9P1KCG2_9CYAN</name>
<accession>A0A9P1KCG2</accession>
<reference evidence="1 2" key="1">
    <citation type="submission" date="2014-02" db="EMBL/GenBank/DDBJ databases">
        <authorList>
            <person name="Genoscope - CEA"/>
        </authorList>
    </citation>
    <scope>NUCLEOTIDE SEQUENCE [LARGE SCALE GENOMIC DNA]</scope>
    <source>
        <strain evidence="1 2">PCC 8005</strain>
    </source>
</reference>
<sequence>MLLRLTYAIVLNNGNILKNFIWGYNSIILQYTQIIPLVPGACQPPTVIWLNNFKKIE</sequence>
<dbReference type="AlphaFoldDB" id="A0A9P1KCG2"/>
<gene>
    <name evidence="1" type="ORF">ARTHRO_10800</name>
</gene>